<dbReference type="AlphaFoldDB" id="A0A1H3T9F2"/>
<evidence type="ECO:0000313" key="3">
    <source>
        <dbReference type="Proteomes" id="UP000198935"/>
    </source>
</evidence>
<dbReference type="OrthoDB" id="9808602at2"/>
<gene>
    <name evidence="2" type="ORF">SAMN05421736_113117</name>
</gene>
<keyword evidence="3" id="KW-1185">Reference proteome</keyword>
<evidence type="ECO:0000313" key="2">
    <source>
        <dbReference type="EMBL" id="SDZ46577.1"/>
    </source>
</evidence>
<accession>A0A1H3T9F2</accession>
<dbReference type="STRING" id="1503961.SAMN05421736_113117"/>
<name>A0A1H3T9F2_9BACI</name>
<evidence type="ECO:0000259" key="1">
    <source>
        <dbReference type="Pfam" id="PF01370"/>
    </source>
</evidence>
<dbReference type="Gene3D" id="3.40.50.720">
    <property type="entry name" value="NAD(P)-binding Rossmann-like Domain"/>
    <property type="match status" value="1"/>
</dbReference>
<reference evidence="3" key="1">
    <citation type="submission" date="2016-10" db="EMBL/GenBank/DDBJ databases">
        <authorList>
            <person name="Varghese N."/>
            <person name="Submissions S."/>
        </authorList>
    </citation>
    <scope>NUCLEOTIDE SEQUENCE [LARGE SCALE GENOMIC DNA]</scope>
    <source>
        <strain evidence="3">SP</strain>
    </source>
</reference>
<organism evidence="2 3">
    <name type="scientific">Evansella caseinilytica</name>
    <dbReference type="NCBI Taxonomy" id="1503961"/>
    <lineage>
        <taxon>Bacteria</taxon>
        <taxon>Bacillati</taxon>
        <taxon>Bacillota</taxon>
        <taxon>Bacilli</taxon>
        <taxon>Bacillales</taxon>
        <taxon>Bacillaceae</taxon>
        <taxon>Evansella</taxon>
    </lineage>
</organism>
<dbReference type="Pfam" id="PF01370">
    <property type="entry name" value="Epimerase"/>
    <property type="match status" value="1"/>
</dbReference>
<dbReference type="SUPFAM" id="SSF51735">
    <property type="entry name" value="NAD(P)-binding Rossmann-fold domains"/>
    <property type="match status" value="1"/>
</dbReference>
<dbReference type="PANTHER" id="PTHR43245:SF58">
    <property type="entry name" value="BLL5923 PROTEIN"/>
    <property type="match status" value="1"/>
</dbReference>
<dbReference type="Proteomes" id="UP000198935">
    <property type="component" value="Unassembled WGS sequence"/>
</dbReference>
<protein>
    <submittedName>
        <fullName evidence="2">UDP-glucose 4-epimerase</fullName>
    </submittedName>
</protein>
<sequence>MKKLLLTGKSSYIASQFEAWLAQSTDEYKADKLSVRDDLWKSIDFSTYDTIVHLAGIAHVSRDPNMEELYYKVNRDLTIELAKKAKAEGVQQFIFMSSIIVYGDGSTDKRVIDKNTVPTPSNFYGNSKLEAEKGLNKLVCDSFRVVIIRPPMIYGKGSKGNYPKLAKLARKLPVFPDIDNQRSMLHIDNLCEFMKLMVDNNESGLFFPQNNEYTKTSEMVRLIGEVHGHKIRLTKIFNLFITPFIGKVELITKVFGNLVYEQEMSEYKEDYLVNSFTQSIRRTEDKGGST</sequence>
<dbReference type="InterPro" id="IPR036291">
    <property type="entry name" value="NAD(P)-bd_dom_sf"/>
</dbReference>
<dbReference type="InterPro" id="IPR001509">
    <property type="entry name" value="Epimerase_deHydtase"/>
</dbReference>
<dbReference type="PANTHER" id="PTHR43245">
    <property type="entry name" value="BIFUNCTIONAL POLYMYXIN RESISTANCE PROTEIN ARNA"/>
    <property type="match status" value="1"/>
</dbReference>
<feature type="domain" description="NAD-dependent epimerase/dehydratase" evidence="1">
    <location>
        <begin position="33"/>
        <end position="203"/>
    </location>
</feature>
<dbReference type="EMBL" id="FNPI01000013">
    <property type="protein sequence ID" value="SDZ46577.1"/>
    <property type="molecule type" value="Genomic_DNA"/>
</dbReference>
<proteinExistence type="predicted"/>
<dbReference type="InterPro" id="IPR050177">
    <property type="entry name" value="Lipid_A_modif_metabolic_enz"/>
</dbReference>